<keyword evidence="6 8" id="KW-0472">Membrane</keyword>
<evidence type="ECO:0000256" key="4">
    <source>
        <dbReference type="ARBA" id="ARBA00022525"/>
    </source>
</evidence>
<feature type="transmembrane region" description="Helical" evidence="8">
    <location>
        <begin position="102"/>
        <end position="127"/>
    </location>
</feature>
<dbReference type="Gene3D" id="2.160.20.10">
    <property type="entry name" value="Single-stranded right-handed beta-helix, Pectin lyase-like"/>
    <property type="match status" value="1"/>
</dbReference>
<feature type="transmembrane region" description="Helical" evidence="8">
    <location>
        <begin position="177"/>
        <end position="193"/>
    </location>
</feature>
<organism evidence="11 12">
    <name type="scientific">Eiseniibacteriota bacterium</name>
    <dbReference type="NCBI Taxonomy" id="2212470"/>
    <lineage>
        <taxon>Bacteria</taxon>
        <taxon>Candidatus Eiseniibacteriota</taxon>
    </lineage>
</organism>
<evidence type="ECO:0000256" key="6">
    <source>
        <dbReference type="ARBA" id="ARBA00023136"/>
    </source>
</evidence>
<accession>A0ABV6YKS5</accession>
<keyword evidence="8" id="KW-1133">Transmembrane helix</keyword>
<feature type="transmembrane region" description="Helical" evidence="8">
    <location>
        <begin position="444"/>
        <end position="467"/>
    </location>
</feature>
<dbReference type="Gene3D" id="2.60.40.4070">
    <property type="match status" value="1"/>
</dbReference>
<evidence type="ECO:0000259" key="9">
    <source>
        <dbReference type="Pfam" id="PF13229"/>
    </source>
</evidence>
<dbReference type="Proteomes" id="UP001593833">
    <property type="component" value="Unassembled WGS sequence"/>
</dbReference>
<evidence type="ECO:0000256" key="5">
    <source>
        <dbReference type="ARBA" id="ARBA00022729"/>
    </source>
</evidence>
<evidence type="ECO:0000313" key="12">
    <source>
        <dbReference type="Proteomes" id="UP001593833"/>
    </source>
</evidence>
<protein>
    <submittedName>
        <fullName evidence="11">Right-handed parallel beta-helix repeat-containing protein</fullName>
    </submittedName>
</protein>
<keyword evidence="7" id="KW-0998">Cell outer membrane</keyword>
<feature type="transmembrane region" description="Helical" evidence="8">
    <location>
        <begin position="60"/>
        <end position="81"/>
    </location>
</feature>
<dbReference type="InterPro" id="IPR003368">
    <property type="entry name" value="POMP_repeat"/>
</dbReference>
<feature type="transmembrane region" description="Helical" evidence="8">
    <location>
        <begin position="326"/>
        <end position="346"/>
    </location>
</feature>
<feature type="transmembrane region" description="Helical" evidence="8">
    <location>
        <begin position="20"/>
        <end position="40"/>
    </location>
</feature>
<dbReference type="PANTHER" id="PTHR11319">
    <property type="entry name" value="G PROTEIN-COUPLED RECEPTOR-RELATED"/>
    <property type="match status" value="1"/>
</dbReference>
<dbReference type="InterPro" id="IPR025965">
    <property type="entry name" value="FlgD/Vpr_Ig-like"/>
</dbReference>
<gene>
    <name evidence="11" type="ORF">ACFL6M_05010</name>
</gene>
<feature type="domain" description="FlgD/Vpr Ig-like" evidence="10">
    <location>
        <begin position="1802"/>
        <end position="1850"/>
    </location>
</feature>
<feature type="non-terminal residue" evidence="11">
    <location>
        <position position="1851"/>
    </location>
</feature>
<name>A0ABV6YKS5_UNCEI</name>
<feature type="domain" description="Right handed beta helix" evidence="9">
    <location>
        <begin position="862"/>
        <end position="998"/>
    </location>
</feature>
<evidence type="ECO:0000256" key="8">
    <source>
        <dbReference type="SAM" id="Phobius"/>
    </source>
</evidence>
<feature type="transmembrane region" description="Helical" evidence="8">
    <location>
        <begin position="528"/>
        <end position="545"/>
    </location>
</feature>
<evidence type="ECO:0000256" key="2">
    <source>
        <dbReference type="ARBA" id="ARBA00004442"/>
    </source>
</evidence>
<evidence type="ECO:0000259" key="10">
    <source>
        <dbReference type="Pfam" id="PF13860"/>
    </source>
</evidence>
<comment type="caution">
    <text evidence="11">The sequence shown here is derived from an EMBL/GenBank/DDBJ whole genome shotgun (WGS) entry which is preliminary data.</text>
</comment>
<dbReference type="Pfam" id="PF13229">
    <property type="entry name" value="Beta_helix"/>
    <property type="match status" value="1"/>
</dbReference>
<feature type="transmembrane region" description="Helical" evidence="8">
    <location>
        <begin position="241"/>
        <end position="262"/>
    </location>
</feature>
<dbReference type="Pfam" id="PF12730">
    <property type="entry name" value="ABC2_membrane_4"/>
    <property type="match status" value="1"/>
</dbReference>
<reference evidence="11 12" key="1">
    <citation type="submission" date="2024-09" db="EMBL/GenBank/DDBJ databases">
        <authorList>
            <person name="D'Angelo T."/>
        </authorList>
    </citation>
    <scope>NUCLEOTIDE SEQUENCE [LARGE SCALE GENOMIC DNA]</scope>
    <source>
        <strain evidence="11">SAG AM-320-E07</strain>
    </source>
</reference>
<dbReference type="Pfam" id="PF13860">
    <property type="entry name" value="FlgD_ig"/>
    <property type="match status" value="1"/>
</dbReference>
<evidence type="ECO:0000256" key="3">
    <source>
        <dbReference type="ARBA" id="ARBA00004613"/>
    </source>
</evidence>
<dbReference type="SUPFAM" id="SSF51126">
    <property type="entry name" value="Pectin lyase-like"/>
    <property type="match status" value="1"/>
</dbReference>
<evidence type="ECO:0000313" key="11">
    <source>
        <dbReference type="EMBL" id="MFC1572942.1"/>
    </source>
</evidence>
<dbReference type="InterPro" id="IPR039448">
    <property type="entry name" value="Beta_helix"/>
</dbReference>
<dbReference type="InterPro" id="IPR011050">
    <property type="entry name" value="Pectin_lyase_fold/virulence"/>
</dbReference>
<dbReference type="InterPro" id="IPR012334">
    <property type="entry name" value="Pectin_lyas_fold"/>
</dbReference>
<proteinExistence type="predicted"/>
<keyword evidence="4" id="KW-0964">Secreted</keyword>
<feature type="transmembrane region" description="Helical" evidence="8">
    <location>
        <begin position="474"/>
        <end position="495"/>
    </location>
</feature>
<dbReference type="EMBL" id="JBHPKH010000053">
    <property type="protein sequence ID" value="MFC1572942.1"/>
    <property type="molecule type" value="Genomic_DNA"/>
</dbReference>
<keyword evidence="8" id="KW-0812">Transmembrane</keyword>
<feature type="transmembrane region" description="Helical" evidence="8">
    <location>
        <begin position="566"/>
        <end position="588"/>
    </location>
</feature>
<feature type="transmembrane region" description="Helical" evidence="8">
    <location>
        <begin position="147"/>
        <end position="170"/>
    </location>
</feature>
<feature type="transmembrane region" description="Helical" evidence="8">
    <location>
        <begin position="358"/>
        <end position="378"/>
    </location>
</feature>
<evidence type="ECO:0000256" key="7">
    <source>
        <dbReference type="ARBA" id="ARBA00023237"/>
    </source>
</evidence>
<sequence>MWKEMVRFEIAYQLRQSLFYISALVFFGLGVLLISTNAGVVLSHVPETVLRNAPFVVVRVLTFTALLALFVITAFVSSSALRDFEQGTHMLFFSKPLKKRDYLLGRFAGSMALSMVLMLILALGMVAGSFAPWQSAERIGPFMLSPYLFGLGVIVLPNLLMMGSLFFALAIWGRRGLFTYLGVVLFLILQDVAEEYAQDLANVFWASLLEPMGFEALGAATRYWTVSEFNSLVPALTTGLLYNRLCWLGVGFLALAGAYAGFSYTRAISRRKKWKLPSKPPAKRVAPVPGDAPRARIHPPSWRLSAQQLWRQTSIESRAMMQRTPFIILLFLGVGLTVMTATMIGGERGTPIYPITHLMLRAIELCMRIFLSIILVIYSGELVWRERSNGMAPIYDALPIGNHTLLGAKFLTLVIMAAVVLCVSVLATLGVQVFHHFTRFEFGLYARGILAILWPFVLFAALALCVQVLSKTRWIGYLVMVLVMGLGIMLPLWGLEHKLYRFSESPVLHYSDMNGYGHFVGPFLWFKTYWSFAAIGFLVIATAFWQRGLDDCYHQRFRAARDRYRGALKAAGAIALVGFIGSGGYIFYNTNILNEYVSSKTEERIQADYEKKYGQYRTQLHPRITSIYADVDIYPHQQRVDLRGTYWLTNKTAEMLDEVLLGVDPIITIRTLSVRGQDPTVADTANGHFLYALAPPLSPGDSLEVSFELAIAARGFVASNPNKIVVANGTFFNNGHLFPTVGYDSRLELKEQSKRRKHGLPARPGMAACDDLVARGNNYVCANADWVRFETVVSTAQDQIALAPGYLQREWLSDGRRYFHYKMDAPILNFYAYLSADYVVENDRWEDVDIAVYYHRPHDFNVFENNTATGLGGGVYFNDSRPQFHDCVFSGNTAPEGGGVYANLVPSNYEMTNCLFEDNTATDGGGAICFEESSALLRNFTLSDNSASSGGGIKITDNSSITVYHSIVAFNTQGGAVQCDGTSSATLHCCDVHGNVGGDWEDCIALYAPPVSSNIDLDPLFCGDDNPNDPYSLGESSPCAPGASACDRIGARGVGCVGPEPASACCVQGACNLVSEDECDAAGGTWHSDWPECDPNPCPAVCCVATQCSVSDEATCLGQGGQWYSDQISCDPNPCPAACCTGATCQLVDEGECGTLGGVWHSDWPACDPNPCPAVCCVEGECSFDSEDVCIGLGGEWHSDWTSCDPNPCALPAPSVCCVDGGCYLITEAMCTDMGGDWHNEWTTCTPSPCAGDPSDLSGGVFIAHHPPDLSFTNSPWSCQHYIDELAITSCGEQNTRIESDTGFGAIWYILAAWPNDKEWTATAFGLGDYDPASVSFVLWERCCPAGDCLEVSSSGWPGPSTGTALVAMSGNWNGNYLPVYRFAMSEVYAGDVIPLDVNPEQGMAGWYNNDPLPVFWGATCLGAMGLATDGGSCCPPSSSVCCVSGTCYLIGENQCTDMGGQWHPGTSVCDPSPCTVPIDHADHNVGDCVLTVTDQGILGFTTEPDGEGSGFRYPVEGSNHLFIGGLWVGESVDYVANRDYASDPTQEWIVSTYPDGHIWIDEQGTSSQDIHSCYTDSAAATPRGLFVNQESWAYAVPDEATGLVILHYTITNAAAVSLADLHAGVFLDLDVNDNSTNDIGMVDAGNNLVYLTDASGIYTGLVWLYDDTSAPLSNLTLVHNPTYTWPQNYYVLEEDKHEFLTAADPEHVLLDGSTPDDYSVLAATGPFDLVPEGEQLVAFAVVGGESLEELILHAQIAQIIHVGGYGEVPDTPGAKPAMGRLIPGTPNPFSKHTLVCFDLARAGAVDLSVYDLSGRQVRTLARGRYAAKRYVMTWDGRDDNGRETPSGVYF</sequence>
<dbReference type="PANTHER" id="PTHR11319:SF35">
    <property type="entry name" value="OUTER MEMBRANE PROTEIN PMPC-RELATED"/>
    <property type="match status" value="1"/>
</dbReference>
<dbReference type="NCBIfam" id="TIGR01376">
    <property type="entry name" value="POMP_repeat"/>
    <property type="match status" value="1"/>
</dbReference>
<keyword evidence="5" id="KW-0732">Signal</keyword>
<evidence type="ECO:0000256" key="1">
    <source>
        <dbReference type="ARBA" id="ARBA00004196"/>
    </source>
</evidence>
<comment type="subcellular location">
    <subcellularLocation>
        <location evidence="1">Cell envelope</location>
    </subcellularLocation>
    <subcellularLocation>
        <location evidence="2">Cell outer membrane</location>
    </subcellularLocation>
    <subcellularLocation>
        <location evidence="3">Secreted</location>
    </subcellularLocation>
</comment>
<keyword evidence="12" id="KW-1185">Reference proteome</keyword>
<feature type="transmembrane region" description="Helical" evidence="8">
    <location>
        <begin position="410"/>
        <end position="432"/>
    </location>
</feature>